<feature type="transmembrane region" description="Helical" evidence="7">
    <location>
        <begin position="808"/>
        <end position="826"/>
    </location>
</feature>
<evidence type="ECO:0000259" key="8">
    <source>
        <dbReference type="PROSITE" id="PS50156"/>
    </source>
</evidence>
<dbReference type="PROSITE" id="PS50156">
    <property type="entry name" value="SSD"/>
    <property type="match status" value="1"/>
</dbReference>
<gene>
    <name evidence="9" type="ORF">TBIB3V08_LOCUS4652</name>
</gene>
<accession>A0A7R9I1M8</accession>
<keyword evidence="5" id="KW-0325">Glycoprotein</keyword>
<dbReference type="GO" id="GO:0016020">
    <property type="term" value="C:membrane"/>
    <property type="evidence" value="ECO:0007669"/>
    <property type="project" value="UniProtKB-SubCell"/>
</dbReference>
<comment type="similarity">
    <text evidence="6">Belongs to the dispatched family.</text>
</comment>
<dbReference type="InterPro" id="IPR000731">
    <property type="entry name" value="SSD"/>
</dbReference>
<feature type="transmembrane region" description="Helical" evidence="7">
    <location>
        <begin position="935"/>
        <end position="956"/>
    </location>
</feature>
<feature type="transmembrane region" description="Helical" evidence="7">
    <location>
        <begin position="365"/>
        <end position="384"/>
    </location>
</feature>
<evidence type="ECO:0000256" key="4">
    <source>
        <dbReference type="ARBA" id="ARBA00023136"/>
    </source>
</evidence>
<dbReference type="InterPro" id="IPR052081">
    <property type="entry name" value="Dispatched_Hh_regulator"/>
</dbReference>
<keyword evidence="3 7" id="KW-1133">Transmembrane helix</keyword>
<comment type="subcellular location">
    <subcellularLocation>
        <location evidence="1">Membrane</location>
        <topology evidence="1">Multi-pass membrane protein</topology>
    </subcellularLocation>
</comment>
<dbReference type="AlphaFoldDB" id="A0A7R9I1M8"/>
<dbReference type="SUPFAM" id="SSF82866">
    <property type="entry name" value="Multidrug efflux transporter AcrB transmembrane domain"/>
    <property type="match status" value="2"/>
</dbReference>
<evidence type="ECO:0000256" key="7">
    <source>
        <dbReference type="SAM" id="Phobius"/>
    </source>
</evidence>
<sequence length="1104" mass="124426">MGRFARIVAHHPYVILVAVTVFSTTCLVIPLTTKKLPNFSDPQLGFEARGTVIAQRLTAWNNLLEATRPSGNLLVNPIEQHTPVASNEIFNHIKPFPISKYVNHSKMNKDTDEWHTLNDLEFDEEEGWDHHGHQHLASDGFFCTIPSPQYSRVVFGSSDGSDLFSLDAIHAMCQIEHNMMKLPGVVNICETISPGECCQPWSLGNYIALLHNRTSCFHVTEEDVNMTKTLLKQCSHYYYNLQLSPDCEEKFCQQVPTQCTLHNAVYHILDYLVDIDFLPENKSTGNNSLKNTLMMLPIAQSVATLQYYRLLDVDFLCYGNVKITAMEFGLKITLFNECLIEDTWLIGAGGMFILLSMWLYTSSLFVTLMTVIAIIFSLGISYFMYTLLFELNFFPFMNLLASIVAVGIGADDAFIFCKVWQCAKTEKDNGTLVKLVHDTLKHATLSMFVTTLTTAAAFYASYVSSITAIGTATLANFAIMVTWLPASVVVSERWNCPFQWMTWDNTLRPVRNVTNRVRVSLDRCLVLSVTRLRYMWLVILGSLAMASTVVIFYHPRLKLPDTKNFQLFDSSHLFEQYDMVYKDMFWFERLQKGGSDTSMNTKLPLRFVWGILPMDDGNYLDPSSRGTLVYDSSFDMAAPESQKWLLKFCHRLRNQPFYQPVLGPLLPNCFMESFSSWMQRRCIDPIDNLNRTPCCETYNAPYKREVFQYCIVLAIADLYETPAEYFMPGVAGPKFCRDSHPPRICALVVEYDSNHPFSMSYKDIDRFYKQVEMWTKKQMSKAPEGMQHGWFISDLEFYDLQHTLSQDTLVAIGVSMGISLVVLLLVTLNILISLYAILTITCVIFVTVAILVLLNWKLNVLESIAISVAIGLAVDFSLHYSVHYRICPEGDDREYAVSYAISRMGGPTAMAALTTAAAGAFMLPSSILAYMQIGIFLVVVMAVSWVYSTFFLGALLCIGGPQHGFGQFSYPTFNKCCSGDMVGGPAIGSHGIDHVDKTVYTNVLSESTLSTSSTVCQIHPSASESHELEALTTRQYSNYNKRLKRSGSFCIAQTCNNQMTRKVSLPADQSPSATSATTVVLNDDLDVELRHGIHDITYVPLMRH</sequence>
<feature type="transmembrane region" description="Helical" evidence="7">
    <location>
        <begin position="12"/>
        <end position="31"/>
    </location>
</feature>
<dbReference type="InterPro" id="IPR003392">
    <property type="entry name" value="PTHD_SSD"/>
</dbReference>
<dbReference type="PANTHER" id="PTHR45951">
    <property type="entry name" value="PROTEIN DISPATCHED-RELATED"/>
    <property type="match status" value="1"/>
</dbReference>
<evidence type="ECO:0000256" key="5">
    <source>
        <dbReference type="ARBA" id="ARBA00023180"/>
    </source>
</evidence>
<keyword evidence="4 7" id="KW-0472">Membrane</keyword>
<proteinExistence type="inferred from homology"/>
<feature type="transmembrane region" description="Helical" evidence="7">
    <location>
        <begin position="900"/>
        <end position="923"/>
    </location>
</feature>
<protein>
    <recommendedName>
        <fullName evidence="8">SSD domain-containing protein</fullName>
    </recommendedName>
</protein>
<dbReference type="Pfam" id="PF02460">
    <property type="entry name" value="Patched"/>
    <property type="match status" value="1"/>
</dbReference>
<feature type="transmembrane region" description="Helical" evidence="7">
    <location>
        <begin position="396"/>
        <end position="417"/>
    </location>
</feature>
<feature type="transmembrane region" description="Helical" evidence="7">
    <location>
        <begin position="860"/>
        <end position="880"/>
    </location>
</feature>
<dbReference type="Pfam" id="PF03176">
    <property type="entry name" value="MMPL"/>
    <property type="match status" value="1"/>
</dbReference>
<evidence type="ECO:0000256" key="6">
    <source>
        <dbReference type="ARBA" id="ARBA00038046"/>
    </source>
</evidence>
<evidence type="ECO:0000256" key="3">
    <source>
        <dbReference type="ARBA" id="ARBA00022989"/>
    </source>
</evidence>
<reference evidence="9" key="1">
    <citation type="submission" date="2020-11" db="EMBL/GenBank/DDBJ databases">
        <authorList>
            <person name="Tran Van P."/>
        </authorList>
    </citation>
    <scope>NUCLEOTIDE SEQUENCE</scope>
</reference>
<evidence type="ECO:0000256" key="1">
    <source>
        <dbReference type="ARBA" id="ARBA00004141"/>
    </source>
</evidence>
<organism evidence="9">
    <name type="scientific">Timema bartmani</name>
    <dbReference type="NCBI Taxonomy" id="61472"/>
    <lineage>
        <taxon>Eukaryota</taxon>
        <taxon>Metazoa</taxon>
        <taxon>Ecdysozoa</taxon>
        <taxon>Arthropoda</taxon>
        <taxon>Hexapoda</taxon>
        <taxon>Insecta</taxon>
        <taxon>Pterygota</taxon>
        <taxon>Neoptera</taxon>
        <taxon>Polyneoptera</taxon>
        <taxon>Phasmatodea</taxon>
        <taxon>Timematodea</taxon>
        <taxon>Timematoidea</taxon>
        <taxon>Timematidae</taxon>
        <taxon>Timema</taxon>
    </lineage>
</organism>
<feature type="transmembrane region" description="Helical" evidence="7">
    <location>
        <begin position="534"/>
        <end position="553"/>
    </location>
</feature>
<name>A0A7R9I1M8_9NEOP</name>
<feature type="transmembrane region" description="Helical" evidence="7">
    <location>
        <begin position="832"/>
        <end position="853"/>
    </location>
</feature>
<feature type="transmembrane region" description="Helical" evidence="7">
    <location>
        <begin position="456"/>
        <end position="484"/>
    </location>
</feature>
<feature type="domain" description="SSD" evidence="8">
    <location>
        <begin position="363"/>
        <end position="469"/>
    </location>
</feature>
<dbReference type="GO" id="GO:0007224">
    <property type="term" value="P:smoothened signaling pathway"/>
    <property type="evidence" value="ECO:0007669"/>
    <property type="project" value="TreeGrafter"/>
</dbReference>
<keyword evidence="2 7" id="KW-0812">Transmembrane</keyword>
<dbReference type="EMBL" id="OD565612">
    <property type="protein sequence ID" value="CAD7442213.1"/>
    <property type="molecule type" value="Genomic_DNA"/>
</dbReference>
<evidence type="ECO:0000256" key="2">
    <source>
        <dbReference type="ARBA" id="ARBA00022692"/>
    </source>
</evidence>
<dbReference type="PANTHER" id="PTHR45951:SF3">
    <property type="entry name" value="PROTEIN DISPATCHED"/>
    <property type="match status" value="1"/>
</dbReference>
<dbReference type="InterPro" id="IPR004869">
    <property type="entry name" value="MMPL_dom"/>
</dbReference>
<evidence type="ECO:0000313" key="9">
    <source>
        <dbReference type="EMBL" id="CAD7442213.1"/>
    </source>
</evidence>
<dbReference type="Gene3D" id="1.20.1640.10">
    <property type="entry name" value="Multidrug efflux transporter AcrB transmembrane domain"/>
    <property type="match status" value="2"/>
</dbReference>
<dbReference type="GO" id="GO:0022857">
    <property type="term" value="F:transmembrane transporter activity"/>
    <property type="evidence" value="ECO:0007669"/>
    <property type="project" value="TreeGrafter"/>
</dbReference>